<evidence type="ECO:0000313" key="3">
    <source>
        <dbReference type="Proteomes" id="UP000075374"/>
    </source>
</evidence>
<dbReference type="EMBL" id="LTBB01000012">
    <property type="protein sequence ID" value="KYH28246.1"/>
    <property type="molecule type" value="Genomic_DNA"/>
</dbReference>
<gene>
    <name evidence="2" type="ORF">CLCOL_21990</name>
</gene>
<dbReference type="AlphaFoldDB" id="A0A151AKT8"/>
<dbReference type="InterPro" id="IPR029002">
    <property type="entry name" value="PLPC/GPLD1"/>
</dbReference>
<protein>
    <recommendedName>
        <fullName evidence="1">Phospholipase C/D domain-containing protein</fullName>
    </recommendedName>
</protein>
<organism evidence="2 3">
    <name type="scientific">Clostridium colicanis DSM 13634</name>
    <dbReference type="NCBI Taxonomy" id="1121305"/>
    <lineage>
        <taxon>Bacteria</taxon>
        <taxon>Bacillati</taxon>
        <taxon>Bacillota</taxon>
        <taxon>Clostridia</taxon>
        <taxon>Eubacteriales</taxon>
        <taxon>Clostridiaceae</taxon>
        <taxon>Clostridium</taxon>
    </lineage>
</organism>
<dbReference type="RefSeq" id="WP_061858999.1">
    <property type="nucleotide sequence ID" value="NZ_LTBB01000012.1"/>
</dbReference>
<keyword evidence="3" id="KW-1185">Reference proteome</keyword>
<dbReference type="InterPro" id="IPR008947">
    <property type="entry name" value="PLipase_C/P1_nuclease_dom_sf"/>
</dbReference>
<reference evidence="2 3" key="1">
    <citation type="submission" date="2016-02" db="EMBL/GenBank/DDBJ databases">
        <title>Genome sequence of Clostridium colicanis DSM 13634.</title>
        <authorList>
            <person name="Poehlein A."/>
            <person name="Daniel R."/>
        </authorList>
    </citation>
    <scope>NUCLEOTIDE SEQUENCE [LARGE SCALE GENOMIC DNA]</scope>
    <source>
        <strain evidence="2 3">DSM 13634</strain>
    </source>
</reference>
<evidence type="ECO:0000313" key="2">
    <source>
        <dbReference type="EMBL" id="KYH28246.1"/>
    </source>
</evidence>
<comment type="caution">
    <text evidence="2">The sequence shown here is derived from an EMBL/GenBank/DDBJ whole genome shotgun (WGS) entry which is preliminary data.</text>
</comment>
<dbReference type="SUPFAM" id="SSF48537">
    <property type="entry name" value="Phospholipase C/P1 nuclease"/>
    <property type="match status" value="1"/>
</dbReference>
<accession>A0A151AKT8</accession>
<dbReference type="STRING" id="1121305.CLCOL_21990"/>
<dbReference type="GO" id="GO:0016788">
    <property type="term" value="F:hydrolase activity, acting on ester bonds"/>
    <property type="evidence" value="ECO:0007669"/>
    <property type="project" value="InterPro"/>
</dbReference>
<dbReference type="PATRIC" id="fig|1121305.3.peg.2201"/>
<dbReference type="Pfam" id="PF00882">
    <property type="entry name" value="Zn_dep_PLPC"/>
    <property type="match status" value="1"/>
</dbReference>
<name>A0A151AKT8_9CLOT</name>
<proteinExistence type="predicted"/>
<sequence>MLPLSHFYIAKSLYKSFLKNLNIKLDLNSFVYGCVKPDFTPSLIRISHYKNKSFDTICNRISLLESEPFPKTRKDLKKFSMELGIVAHYLIDYFCYPHNNKKYDFTPIHFIYENILAYVLRKINIEKLSYTFLTFAEDSLINSSEDLINFINKKHMDYLNKDGKVFKDIEFSVEICATVLYNILKKNTRQFS</sequence>
<feature type="domain" description="Phospholipase C/D" evidence="1">
    <location>
        <begin position="5"/>
        <end position="161"/>
    </location>
</feature>
<evidence type="ECO:0000259" key="1">
    <source>
        <dbReference type="Pfam" id="PF00882"/>
    </source>
</evidence>
<dbReference type="Proteomes" id="UP000075374">
    <property type="component" value="Unassembled WGS sequence"/>
</dbReference>